<dbReference type="Proteomes" id="UP000034774">
    <property type="component" value="Unassembled WGS sequence"/>
</dbReference>
<sequence length="89" mass="9916">MTSTIIIRTDSKLKAKAQKTAAELGLTLSAVINNHLKKFVEEKSFTASKSQKLWAKYKTPFGIFKGPEITEKDIDEVTSSLDKIVDELT</sequence>
<name>A0A0G0P1Z3_9BACT</name>
<dbReference type="AlphaFoldDB" id="A0A0G0P1Z3"/>
<dbReference type="InterPro" id="IPR007337">
    <property type="entry name" value="RelB/DinJ"/>
</dbReference>
<reference evidence="1 2" key="1">
    <citation type="journal article" date="2015" name="Nature">
        <title>rRNA introns, odd ribosomes, and small enigmatic genomes across a large radiation of phyla.</title>
        <authorList>
            <person name="Brown C.T."/>
            <person name="Hug L.A."/>
            <person name="Thomas B.C."/>
            <person name="Sharon I."/>
            <person name="Castelle C.J."/>
            <person name="Singh A."/>
            <person name="Wilkins M.J."/>
            <person name="Williams K.H."/>
            <person name="Banfield J.F."/>
        </authorList>
    </citation>
    <scope>NUCLEOTIDE SEQUENCE [LARGE SCALE GENOMIC DNA]</scope>
</reference>
<dbReference type="Gene3D" id="1.10.1220.10">
    <property type="entry name" value="Met repressor-like"/>
    <property type="match status" value="1"/>
</dbReference>
<dbReference type="STRING" id="1618572.UT17_C0003G0117"/>
<evidence type="ECO:0000313" key="1">
    <source>
        <dbReference type="EMBL" id="KKQ92094.1"/>
    </source>
</evidence>
<evidence type="ECO:0000313" key="2">
    <source>
        <dbReference type="Proteomes" id="UP000034774"/>
    </source>
</evidence>
<dbReference type="InterPro" id="IPR013321">
    <property type="entry name" value="Arc_rbn_hlx_hlx"/>
</dbReference>
<evidence type="ECO:0008006" key="3">
    <source>
        <dbReference type="Google" id="ProtNLM"/>
    </source>
</evidence>
<organism evidence="1 2">
    <name type="scientific">Candidatus Woesebacteria bacterium GW2011_GWB1_39_10</name>
    <dbReference type="NCBI Taxonomy" id="1618572"/>
    <lineage>
        <taxon>Bacteria</taxon>
        <taxon>Candidatus Woeseibacteriota</taxon>
    </lineage>
</organism>
<comment type="caution">
    <text evidence="1">The sequence shown here is derived from an EMBL/GenBank/DDBJ whole genome shotgun (WGS) entry which is preliminary data.</text>
</comment>
<proteinExistence type="predicted"/>
<dbReference type="GO" id="GO:0006355">
    <property type="term" value="P:regulation of DNA-templated transcription"/>
    <property type="evidence" value="ECO:0007669"/>
    <property type="project" value="InterPro"/>
</dbReference>
<protein>
    <recommendedName>
        <fullName evidence="3">Addiction module antitoxin, RelB/DinJ family</fullName>
    </recommendedName>
</protein>
<gene>
    <name evidence="1" type="ORF">UT17_C0003G0117</name>
</gene>
<dbReference type="Pfam" id="PF04221">
    <property type="entry name" value="RelB"/>
    <property type="match status" value="1"/>
</dbReference>
<dbReference type="EMBL" id="LBVU01000003">
    <property type="protein sequence ID" value="KKQ92094.1"/>
    <property type="molecule type" value="Genomic_DNA"/>
</dbReference>
<accession>A0A0G0P1Z3</accession>